<keyword evidence="3" id="KW-1185">Reference proteome</keyword>
<proteinExistence type="predicted"/>
<reference evidence="2 3" key="1">
    <citation type="submission" date="2016-09" db="EMBL/GenBank/DDBJ databases">
        <authorList>
            <person name="Capua I."/>
            <person name="De Benedictis P."/>
            <person name="Joannis T."/>
            <person name="Lombin L.H."/>
            <person name="Cattoli G."/>
        </authorList>
    </citation>
    <scope>NUCLEOTIDE SEQUENCE [LARGE SCALE GENOMIC DNA]</scope>
    <source>
        <strain evidence="2 3">GluBS11</strain>
    </source>
</reference>
<name>A0A1D3TRD9_9FIRM</name>
<organism evidence="2 3">
    <name type="scientific">Anaerobium acetethylicum</name>
    <dbReference type="NCBI Taxonomy" id="1619234"/>
    <lineage>
        <taxon>Bacteria</taxon>
        <taxon>Bacillati</taxon>
        <taxon>Bacillota</taxon>
        <taxon>Clostridia</taxon>
        <taxon>Lachnospirales</taxon>
        <taxon>Lachnospiraceae</taxon>
        <taxon>Anaerobium</taxon>
    </lineage>
</organism>
<evidence type="ECO:0000313" key="3">
    <source>
        <dbReference type="Proteomes" id="UP000199315"/>
    </source>
</evidence>
<feature type="transmembrane region" description="Helical" evidence="1">
    <location>
        <begin position="208"/>
        <end position="234"/>
    </location>
</feature>
<feature type="transmembrane region" description="Helical" evidence="1">
    <location>
        <begin position="276"/>
        <end position="297"/>
    </location>
</feature>
<gene>
    <name evidence="2" type="ORF">SAMN05421730_100451</name>
</gene>
<evidence type="ECO:0000256" key="1">
    <source>
        <dbReference type="SAM" id="Phobius"/>
    </source>
</evidence>
<dbReference type="AlphaFoldDB" id="A0A1D3TRD9"/>
<evidence type="ECO:0000313" key="2">
    <source>
        <dbReference type="EMBL" id="SCP96264.1"/>
    </source>
</evidence>
<feature type="transmembrane region" description="Helical" evidence="1">
    <location>
        <begin position="105"/>
        <end position="125"/>
    </location>
</feature>
<feature type="transmembrane region" description="Helical" evidence="1">
    <location>
        <begin position="303"/>
        <end position="321"/>
    </location>
</feature>
<accession>A0A1D3TRD9</accession>
<sequence>MAIYLVNMLFLILFGFIFLLLRPSPQNKKTFCILATLQWILLSGLRDKSVGADTLTYKLYFDAAKRYRWDDLWENFVSIMFRNGEGKDPGYLMIERAAHIISDDYQVYLMLIGLFFTIPLGIWIYQNSKGPMISYLLYSTLFYAFFAITGHRQTIATALVVLIGYRFVRDRKFLPFLLLILIALPIHKSSISYLPFFFLAHKKITKPYLACMFGFIASAFVLKGPMIGILGRFTGYEEYARQAQGAGTWTFTGIMVIILGLAVWKHEAMIAENPDVTIYMNALLMAMVFVPLTFVEAATMRVVQYYSLYIVLMIPEIISTFREKERYVLGYAATVMLILLFVSNEQYYVFFWQK</sequence>
<dbReference type="Proteomes" id="UP000199315">
    <property type="component" value="Unassembled WGS sequence"/>
</dbReference>
<dbReference type="STRING" id="1619234.SAMN05421730_100451"/>
<dbReference type="RefSeq" id="WP_091231310.1">
    <property type="nucleotide sequence ID" value="NZ_FMKA01000004.1"/>
</dbReference>
<feature type="transmembrane region" description="Helical" evidence="1">
    <location>
        <begin position="328"/>
        <end position="349"/>
    </location>
</feature>
<protein>
    <submittedName>
        <fullName evidence="2">Transmembrane protein EpsG</fullName>
    </submittedName>
</protein>
<keyword evidence="1" id="KW-1133">Transmembrane helix</keyword>
<dbReference type="InterPro" id="IPR049458">
    <property type="entry name" value="EpsG-like"/>
</dbReference>
<keyword evidence="1 2" id="KW-0812">Transmembrane</keyword>
<keyword evidence="1" id="KW-0472">Membrane</keyword>
<dbReference type="OrthoDB" id="1649543at2"/>
<feature type="transmembrane region" description="Helical" evidence="1">
    <location>
        <begin position="137"/>
        <end position="167"/>
    </location>
</feature>
<feature type="transmembrane region" description="Helical" evidence="1">
    <location>
        <begin position="246"/>
        <end position="264"/>
    </location>
</feature>
<dbReference type="Pfam" id="PF14897">
    <property type="entry name" value="EpsG"/>
    <property type="match status" value="1"/>
</dbReference>
<dbReference type="EMBL" id="FMKA01000004">
    <property type="protein sequence ID" value="SCP96264.1"/>
    <property type="molecule type" value="Genomic_DNA"/>
</dbReference>